<dbReference type="OrthoDB" id="162531at2"/>
<feature type="domain" description="HTH marR-type" evidence="2">
    <location>
        <begin position="6"/>
        <end position="144"/>
    </location>
</feature>
<dbReference type="Gene3D" id="1.10.10.10">
    <property type="entry name" value="Winged helix-like DNA-binding domain superfamily/Winged helix DNA-binding domain"/>
    <property type="match status" value="1"/>
</dbReference>
<dbReference type="AlphaFoldDB" id="A0A1H1N1Z0"/>
<keyword evidence="4" id="KW-1185">Reference proteome</keyword>
<dbReference type="SMART" id="SM00347">
    <property type="entry name" value="HTH_MARR"/>
    <property type="match status" value="1"/>
</dbReference>
<reference evidence="3 4" key="1">
    <citation type="submission" date="2016-10" db="EMBL/GenBank/DDBJ databases">
        <authorList>
            <person name="de Groot N.N."/>
        </authorList>
    </citation>
    <scope>NUCLEOTIDE SEQUENCE [LARGE SCALE GENOMIC DNA]</scope>
    <source>
        <strain evidence="3 4">DSM 21800</strain>
    </source>
</reference>
<dbReference type="InterPro" id="IPR036388">
    <property type="entry name" value="WH-like_DNA-bd_sf"/>
</dbReference>
<dbReference type="Pfam" id="PF12802">
    <property type="entry name" value="MarR_2"/>
    <property type="match status" value="1"/>
</dbReference>
<accession>A0A1H1N1Z0</accession>
<proteinExistence type="predicted"/>
<sequence>MAAGDSDDISMAVRRLLQSGRRMQSAAARRLGLRITDVQAMDLVTASGNRISPVDLADQLGIRTASASALIDRMVAVGHLERGPASRDAALGHRRRTNISATDAARSEVRDTLRDVNDGFRDLATTLSPRDAAVVLSFLERATEILQEYSDDAGAADRGGATAPDSDTDR</sequence>
<dbReference type="RefSeq" id="WP_091518904.1">
    <property type="nucleotide sequence ID" value="NZ_LT629772.1"/>
</dbReference>
<dbReference type="GO" id="GO:0003677">
    <property type="term" value="F:DNA binding"/>
    <property type="evidence" value="ECO:0007669"/>
    <property type="project" value="UniProtKB-KW"/>
</dbReference>
<dbReference type="PROSITE" id="PS50995">
    <property type="entry name" value="HTH_MARR_2"/>
    <property type="match status" value="1"/>
</dbReference>
<organism evidence="3 4">
    <name type="scientific">Microlunatus soli</name>
    <dbReference type="NCBI Taxonomy" id="630515"/>
    <lineage>
        <taxon>Bacteria</taxon>
        <taxon>Bacillati</taxon>
        <taxon>Actinomycetota</taxon>
        <taxon>Actinomycetes</taxon>
        <taxon>Propionibacteriales</taxon>
        <taxon>Propionibacteriaceae</taxon>
        <taxon>Microlunatus</taxon>
    </lineage>
</organism>
<dbReference type="SUPFAM" id="SSF46785">
    <property type="entry name" value="Winged helix' DNA-binding domain"/>
    <property type="match status" value="1"/>
</dbReference>
<dbReference type="Proteomes" id="UP000199103">
    <property type="component" value="Chromosome I"/>
</dbReference>
<gene>
    <name evidence="3" type="ORF">SAMN04489812_0345</name>
</gene>
<evidence type="ECO:0000313" key="4">
    <source>
        <dbReference type="Proteomes" id="UP000199103"/>
    </source>
</evidence>
<keyword evidence="3" id="KW-0238">DNA-binding</keyword>
<evidence type="ECO:0000259" key="2">
    <source>
        <dbReference type="PROSITE" id="PS50995"/>
    </source>
</evidence>
<name>A0A1H1N1Z0_9ACTN</name>
<dbReference type="InterPro" id="IPR036390">
    <property type="entry name" value="WH_DNA-bd_sf"/>
</dbReference>
<protein>
    <submittedName>
        <fullName evidence="3">DNA-binding transcriptional regulator, MarR family</fullName>
    </submittedName>
</protein>
<dbReference type="STRING" id="630515.SAMN04489812_0345"/>
<feature type="region of interest" description="Disordered" evidence="1">
    <location>
        <begin position="149"/>
        <end position="170"/>
    </location>
</feature>
<evidence type="ECO:0000256" key="1">
    <source>
        <dbReference type="SAM" id="MobiDB-lite"/>
    </source>
</evidence>
<dbReference type="GO" id="GO:0003700">
    <property type="term" value="F:DNA-binding transcription factor activity"/>
    <property type="evidence" value="ECO:0007669"/>
    <property type="project" value="InterPro"/>
</dbReference>
<evidence type="ECO:0000313" key="3">
    <source>
        <dbReference type="EMBL" id="SDR92982.1"/>
    </source>
</evidence>
<dbReference type="EMBL" id="LT629772">
    <property type="protein sequence ID" value="SDR92982.1"/>
    <property type="molecule type" value="Genomic_DNA"/>
</dbReference>
<feature type="compositionally biased region" description="Low complexity" evidence="1">
    <location>
        <begin position="152"/>
        <end position="163"/>
    </location>
</feature>
<dbReference type="InterPro" id="IPR000835">
    <property type="entry name" value="HTH_MarR-typ"/>
</dbReference>